<evidence type="ECO:0000256" key="9">
    <source>
        <dbReference type="SAM" id="Phobius"/>
    </source>
</evidence>
<feature type="region of interest" description="Disordered" evidence="8">
    <location>
        <begin position="854"/>
        <end position="1043"/>
    </location>
</feature>
<dbReference type="SUPFAM" id="SSF55874">
    <property type="entry name" value="ATPase domain of HSP90 chaperone/DNA topoisomerase II/histidine kinase"/>
    <property type="match status" value="1"/>
</dbReference>
<evidence type="ECO:0000256" key="3">
    <source>
        <dbReference type="ARBA" id="ARBA00022553"/>
    </source>
</evidence>
<evidence type="ECO:0000256" key="7">
    <source>
        <dbReference type="ARBA" id="ARBA00022989"/>
    </source>
</evidence>
<dbReference type="Pfam" id="PF08376">
    <property type="entry name" value="NIT"/>
    <property type="match status" value="1"/>
</dbReference>
<dbReference type="InParanoid" id="A0A543AU15"/>
<keyword evidence="3" id="KW-0597">Phosphoprotein</keyword>
<feature type="region of interest" description="Disordered" evidence="8">
    <location>
        <begin position="663"/>
        <end position="761"/>
    </location>
</feature>
<comment type="catalytic activity">
    <reaction evidence="1">
        <text>ATP + protein L-histidine = ADP + protein N-phospho-L-histidine.</text>
        <dbReference type="EC" id="2.7.13.3"/>
    </reaction>
</comment>
<feature type="transmembrane region" description="Helical" evidence="9">
    <location>
        <begin position="32"/>
        <end position="52"/>
    </location>
</feature>
<dbReference type="InterPro" id="IPR005467">
    <property type="entry name" value="His_kinase_dom"/>
</dbReference>
<evidence type="ECO:0000256" key="5">
    <source>
        <dbReference type="ARBA" id="ARBA00022692"/>
    </source>
</evidence>
<dbReference type="Gene3D" id="6.10.340.10">
    <property type="match status" value="1"/>
</dbReference>
<feature type="compositionally biased region" description="Polar residues" evidence="8">
    <location>
        <begin position="881"/>
        <end position="908"/>
    </location>
</feature>
<protein>
    <recommendedName>
        <fullName evidence="2">histidine kinase</fullName>
        <ecNumber evidence="2">2.7.13.3</ecNumber>
    </recommendedName>
</protein>
<feature type="region of interest" description="Disordered" evidence="8">
    <location>
        <begin position="794"/>
        <end position="832"/>
    </location>
</feature>
<feature type="compositionally biased region" description="Pro residues" evidence="8">
    <location>
        <begin position="797"/>
        <end position="814"/>
    </location>
</feature>
<dbReference type="PANTHER" id="PTHR45436">
    <property type="entry name" value="SENSOR HISTIDINE KINASE YKOH"/>
    <property type="match status" value="1"/>
</dbReference>
<dbReference type="GO" id="GO:0005886">
    <property type="term" value="C:plasma membrane"/>
    <property type="evidence" value="ECO:0007669"/>
    <property type="project" value="TreeGrafter"/>
</dbReference>
<keyword evidence="7 9" id="KW-1133">Transmembrane helix</keyword>
<feature type="transmembrane region" description="Helical" evidence="9">
    <location>
        <begin position="338"/>
        <end position="360"/>
    </location>
</feature>
<keyword evidence="12" id="KW-1185">Reference proteome</keyword>
<accession>A0A543AU15</accession>
<dbReference type="Proteomes" id="UP000317043">
    <property type="component" value="Unassembled WGS sequence"/>
</dbReference>
<dbReference type="PROSITE" id="PS50109">
    <property type="entry name" value="HIS_KIN"/>
    <property type="match status" value="1"/>
</dbReference>
<dbReference type="EMBL" id="VFOW01000001">
    <property type="protein sequence ID" value="TQL76015.1"/>
    <property type="molecule type" value="Genomic_DNA"/>
</dbReference>
<organism evidence="11 12">
    <name type="scientific">Stackebrandtia endophytica</name>
    <dbReference type="NCBI Taxonomy" id="1496996"/>
    <lineage>
        <taxon>Bacteria</taxon>
        <taxon>Bacillati</taxon>
        <taxon>Actinomycetota</taxon>
        <taxon>Actinomycetes</taxon>
        <taxon>Glycomycetales</taxon>
        <taxon>Glycomycetaceae</taxon>
        <taxon>Stackebrandtia</taxon>
    </lineage>
</organism>
<evidence type="ECO:0000313" key="11">
    <source>
        <dbReference type="EMBL" id="TQL76015.1"/>
    </source>
</evidence>
<dbReference type="Pfam" id="PF02518">
    <property type="entry name" value="HATPase_c"/>
    <property type="match status" value="1"/>
</dbReference>
<feature type="compositionally biased region" description="Pro residues" evidence="8">
    <location>
        <begin position="916"/>
        <end position="930"/>
    </location>
</feature>
<evidence type="ECO:0000256" key="4">
    <source>
        <dbReference type="ARBA" id="ARBA00022679"/>
    </source>
</evidence>
<comment type="caution">
    <text evidence="11">The sequence shown here is derived from an EMBL/GenBank/DDBJ whole genome shotgun (WGS) entry which is preliminary data.</text>
</comment>
<gene>
    <name evidence="11" type="ORF">FB566_1535</name>
</gene>
<keyword evidence="9" id="KW-0472">Membrane</keyword>
<reference evidence="11 12" key="1">
    <citation type="submission" date="2019-06" db="EMBL/GenBank/DDBJ databases">
        <title>Sequencing the genomes of 1000 actinobacteria strains.</title>
        <authorList>
            <person name="Klenk H.-P."/>
        </authorList>
    </citation>
    <scope>NUCLEOTIDE SEQUENCE [LARGE SCALE GENOMIC DNA]</scope>
    <source>
        <strain evidence="11 12">DSM 45928</strain>
    </source>
</reference>
<dbReference type="RefSeq" id="WP_142036786.1">
    <property type="nucleotide sequence ID" value="NZ_JBHTGS010000001.1"/>
</dbReference>
<evidence type="ECO:0000256" key="1">
    <source>
        <dbReference type="ARBA" id="ARBA00000085"/>
    </source>
</evidence>
<proteinExistence type="predicted"/>
<keyword evidence="6 11" id="KW-0418">Kinase</keyword>
<dbReference type="OrthoDB" id="4349881at2"/>
<feature type="compositionally biased region" description="Pro residues" evidence="8">
    <location>
        <begin position="678"/>
        <end position="687"/>
    </location>
</feature>
<dbReference type="Gene3D" id="3.30.565.10">
    <property type="entry name" value="Histidine kinase-like ATPase, C-terminal domain"/>
    <property type="match status" value="1"/>
</dbReference>
<dbReference type="InterPro" id="IPR003594">
    <property type="entry name" value="HATPase_dom"/>
</dbReference>
<dbReference type="PANTHER" id="PTHR45436:SF5">
    <property type="entry name" value="SENSOR HISTIDINE KINASE TRCS"/>
    <property type="match status" value="1"/>
</dbReference>
<dbReference type="InterPro" id="IPR013587">
    <property type="entry name" value="Nitrate/nitrite_sensing"/>
</dbReference>
<dbReference type="InterPro" id="IPR050428">
    <property type="entry name" value="TCS_sensor_his_kinase"/>
</dbReference>
<keyword evidence="5 9" id="KW-0812">Transmembrane</keyword>
<evidence type="ECO:0000259" key="10">
    <source>
        <dbReference type="PROSITE" id="PS50109"/>
    </source>
</evidence>
<dbReference type="SMART" id="SM00387">
    <property type="entry name" value="HATPase_c"/>
    <property type="match status" value="1"/>
</dbReference>
<feature type="region of interest" description="Disordered" evidence="8">
    <location>
        <begin position="253"/>
        <end position="273"/>
    </location>
</feature>
<feature type="domain" description="Histidine kinase" evidence="10">
    <location>
        <begin position="410"/>
        <end position="661"/>
    </location>
</feature>
<name>A0A543AU15_9ACTN</name>
<evidence type="ECO:0000313" key="12">
    <source>
        <dbReference type="Proteomes" id="UP000317043"/>
    </source>
</evidence>
<evidence type="ECO:0000256" key="8">
    <source>
        <dbReference type="SAM" id="MobiDB-lite"/>
    </source>
</evidence>
<dbReference type="InterPro" id="IPR036890">
    <property type="entry name" value="HATPase_C_sf"/>
</dbReference>
<dbReference type="GO" id="GO:0004673">
    <property type="term" value="F:protein histidine kinase activity"/>
    <property type="evidence" value="ECO:0007669"/>
    <property type="project" value="UniProtKB-EC"/>
</dbReference>
<feature type="compositionally biased region" description="Low complexity" evidence="8">
    <location>
        <begin position="815"/>
        <end position="828"/>
    </location>
</feature>
<evidence type="ECO:0000256" key="6">
    <source>
        <dbReference type="ARBA" id="ARBA00022777"/>
    </source>
</evidence>
<dbReference type="EC" id="2.7.13.3" evidence="2"/>
<dbReference type="GO" id="GO:0000160">
    <property type="term" value="P:phosphorelay signal transduction system"/>
    <property type="evidence" value="ECO:0007669"/>
    <property type="project" value="TreeGrafter"/>
</dbReference>
<sequence>MSKRSTTEASVAPPRRRLGLPRLADMRIRSKLGLILLLPITVLVGMAGIRLYESSSQALSSGDAAALVEFNALANELLFGLQAERAEAAIQINKDALDLDEELEAVDRFESAVSEADTMILNYRAGRGDLPIDTETPRFAQVLDNIDSALGRMGELRQLVREGDAKQGDLNEYGAIINWLLLINDHTVDVSTDLDLTRDLRVSGLVTEANENSERIRLTVYQMESGDEIGQAHYTQLLFLLLGREQALKELTETTTPEQNQTLNDSETGLGASSSRNANTFEAAILNATPDSRPPINHAELIDAYNDRTAVSYTFVRSVEADTVALAGEVRNQVVQQVLIEMSLVLITLIVAVLLALLIARSMAMSLRRLREGALDVAHVALPQAVASMRDSDGIGQRSPDEIVAELDDPLKMDNRDEIGTVAGAFNLVHREAIRTAAEQAALQSSVSQMFVNLARRSQNLVDRLIGHLDRLERGEEDPDRLAELFQLDHLATRMRRNDENLLVLAGADSTRVERTSAQIGDVLRAAQSEVEQYTRIEFGTVLADSEVEPGAINDIVHLIAELLDNATAFSPPDTAVIAEARQVGNDILVRITDRGIGMSPTQLNEINTQLADMPSVGISASRMMGLVVVGRLSHRHNLRVTLQEGPGRGTVAEVILPPQVLTGGAAPSTSGRMLDAAPPPPPPIDMPPYGGSRDSQRSSLFEPMDTSGAPQVEPFAPPQATNGSGGANGSELPRREREESGAMAGSTGVSFYPGDQADGGLPRRKIMEVTGEIVAEGAPDAGAVALPMIRLDAAPLPGPAPEFPSQPDGPPSWPAGAGDAPTADPVAQAAGRYPAMDETMELPIFREVESAWFKSSTPAPRPAVADSESVGYGEGGATIGQESSEAADSQGFAENNNSIVGSESGSSPDDLPTDQSPPTPKSAPEPGPSGLPRRQIGTPPEAPEVPEFDPVANRPESVAQDPRWRTAADQGWKVAAEKTALDPMESTEAGLPKRRPMERLVPGSVQEPAETMTRAPRRDPEGVRGLLSAYHRGVQRGRGNDR</sequence>
<evidence type="ECO:0000256" key="2">
    <source>
        <dbReference type="ARBA" id="ARBA00012438"/>
    </source>
</evidence>
<dbReference type="AlphaFoldDB" id="A0A543AU15"/>
<keyword evidence="4" id="KW-0808">Transferase</keyword>